<evidence type="ECO:0000313" key="1">
    <source>
        <dbReference type="EMBL" id="KAJ8984086.1"/>
    </source>
</evidence>
<proteinExistence type="predicted"/>
<dbReference type="Proteomes" id="UP001162164">
    <property type="component" value="Unassembled WGS sequence"/>
</dbReference>
<gene>
    <name evidence="1" type="ORF">NQ317_012742</name>
</gene>
<sequence>MPFDIDPGTIAWMILETIKHIIVRIRHVKELFADAIMEKNVQSRREKFNYVVKYHAVVLNGVVYLDASPYFVGLKFGNRKIDSSLFVCMGWGWVLFMHCVSGQLLQNEVSETVSCKYPVIFVVFDMATSFVESINGYRDI</sequence>
<keyword evidence="2" id="KW-1185">Reference proteome</keyword>
<comment type="caution">
    <text evidence="1">The sequence shown here is derived from an EMBL/GenBank/DDBJ whole genome shotgun (WGS) entry which is preliminary data.</text>
</comment>
<dbReference type="EMBL" id="JAPWTJ010000047">
    <property type="protein sequence ID" value="KAJ8984086.1"/>
    <property type="molecule type" value="Genomic_DNA"/>
</dbReference>
<evidence type="ECO:0000313" key="2">
    <source>
        <dbReference type="Proteomes" id="UP001162164"/>
    </source>
</evidence>
<accession>A0ABQ9K1X2</accession>
<name>A0ABQ9K1X2_9CUCU</name>
<protein>
    <submittedName>
        <fullName evidence="1">Uncharacterized protein</fullName>
    </submittedName>
</protein>
<organism evidence="1 2">
    <name type="scientific">Molorchus minor</name>
    <dbReference type="NCBI Taxonomy" id="1323400"/>
    <lineage>
        <taxon>Eukaryota</taxon>
        <taxon>Metazoa</taxon>
        <taxon>Ecdysozoa</taxon>
        <taxon>Arthropoda</taxon>
        <taxon>Hexapoda</taxon>
        <taxon>Insecta</taxon>
        <taxon>Pterygota</taxon>
        <taxon>Neoptera</taxon>
        <taxon>Endopterygota</taxon>
        <taxon>Coleoptera</taxon>
        <taxon>Polyphaga</taxon>
        <taxon>Cucujiformia</taxon>
        <taxon>Chrysomeloidea</taxon>
        <taxon>Cerambycidae</taxon>
        <taxon>Lamiinae</taxon>
        <taxon>Monochamini</taxon>
        <taxon>Molorchus</taxon>
    </lineage>
</organism>
<reference evidence="1" key="1">
    <citation type="journal article" date="2023" name="Insect Mol. Biol.">
        <title>Genome sequencing provides insights into the evolution of gene families encoding plant cell wall-degrading enzymes in longhorned beetles.</title>
        <authorList>
            <person name="Shin N.R."/>
            <person name="Okamura Y."/>
            <person name="Kirsch R."/>
            <person name="Pauchet Y."/>
        </authorList>
    </citation>
    <scope>NUCLEOTIDE SEQUENCE</scope>
    <source>
        <strain evidence="1">MMC_N1</strain>
    </source>
</reference>